<dbReference type="Proteomes" id="UP000008177">
    <property type="component" value="Unplaced contigs"/>
</dbReference>
<name>G2Y9P7_BOTF4</name>
<dbReference type="InParanoid" id="G2Y9P7"/>
<evidence type="ECO:0000313" key="2">
    <source>
        <dbReference type="Proteomes" id="UP000008177"/>
    </source>
</evidence>
<proteinExistence type="predicted"/>
<accession>G2Y9P7</accession>
<reference evidence="2" key="1">
    <citation type="journal article" date="2011" name="PLoS Genet.">
        <title>Genomic analysis of the necrotrophic fungal pathogens Sclerotinia sclerotiorum and Botrytis cinerea.</title>
        <authorList>
            <person name="Amselem J."/>
            <person name="Cuomo C.A."/>
            <person name="van Kan J.A."/>
            <person name="Viaud M."/>
            <person name="Benito E.P."/>
            <person name="Couloux A."/>
            <person name="Coutinho P.M."/>
            <person name="de Vries R.P."/>
            <person name="Dyer P.S."/>
            <person name="Fillinger S."/>
            <person name="Fournier E."/>
            <person name="Gout L."/>
            <person name="Hahn M."/>
            <person name="Kohn L."/>
            <person name="Lapalu N."/>
            <person name="Plummer K.M."/>
            <person name="Pradier J.M."/>
            <person name="Quevillon E."/>
            <person name="Sharon A."/>
            <person name="Simon A."/>
            <person name="ten Have A."/>
            <person name="Tudzynski B."/>
            <person name="Tudzynski P."/>
            <person name="Wincker P."/>
            <person name="Andrew M."/>
            <person name="Anthouard V."/>
            <person name="Beever R.E."/>
            <person name="Beffa R."/>
            <person name="Benoit I."/>
            <person name="Bouzid O."/>
            <person name="Brault B."/>
            <person name="Chen Z."/>
            <person name="Choquer M."/>
            <person name="Collemare J."/>
            <person name="Cotton P."/>
            <person name="Danchin E.G."/>
            <person name="Da Silva C."/>
            <person name="Gautier A."/>
            <person name="Giraud C."/>
            <person name="Giraud T."/>
            <person name="Gonzalez C."/>
            <person name="Grossetete S."/>
            <person name="Guldener U."/>
            <person name="Henrissat B."/>
            <person name="Howlett B.J."/>
            <person name="Kodira C."/>
            <person name="Kretschmer M."/>
            <person name="Lappartient A."/>
            <person name="Leroch M."/>
            <person name="Levis C."/>
            <person name="Mauceli E."/>
            <person name="Neuveglise C."/>
            <person name="Oeser B."/>
            <person name="Pearson M."/>
            <person name="Poulain J."/>
            <person name="Poussereau N."/>
            <person name="Quesneville H."/>
            <person name="Rascle C."/>
            <person name="Schumacher J."/>
            <person name="Segurens B."/>
            <person name="Sexton A."/>
            <person name="Silva E."/>
            <person name="Sirven C."/>
            <person name="Soanes D.M."/>
            <person name="Talbot N.J."/>
            <person name="Templeton M."/>
            <person name="Yandava C."/>
            <person name="Yarden O."/>
            <person name="Zeng Q."/>
            <person name="Rollins J.A."/>
            <person name="Lebrun M.H."/>
            <person name="Dickman M."/>
        </authorList>
    </citation>
    <scope>NUCLEOTIDE SEQUENCE [LARGE SCALE GENOMIC DNA]</scope>
    <source>
        <strain evidence="2">T4</strain>
    </source>
</reference>
<sequence>MCISFAPPSPAHSSLDFIRPANPTPYHPENVLSISSPFFRPSNPTPYHPQNLPQDLEETRSICRVLREAGLVDIEQLMDSYDLRDDEKNRILRAWEYNEGIREDCLVQNVKEKILMRRQSGVESEKEKENEVFTSYAGVKKSVNTEKSKVLGETRNFITNRVVNENMLQGLMVKGSKEGTTILYLRACNKDKKNCCNECTYTFE</sequence>
<organism evidence="1 2">
    <name type="scientific">Botryotinia fuckeliana (strain T4)</name>
    <name type="common">Noble rot fungus</name>
    <name type="synonym">Botrytis cinerea</name>
    <dbReference type="NCBI Taxonomy" id="999810"/>
    <lineage>
        <taxon>Eukaryota</taxon>
        <taxon>Fungi</taxon>
        <taxon>Dikarya</taxon>
        <taxon>Ascomycota</taxon>
        <taxon>Pezizomycotina</taxon>
        <taxon>Leotiomycetes</taxon>
        <taxon>Helotiales</taxon>
        <taxon>Sclerotiniaceae</taxon>
        <taxon>Botrytis</taxon>
    </lineage>
</organism>
<dbReference type="HOGENOM" id="CLU_116362_0_0_1"/>
<dbReference type="EMBL" id="FQ790300">
    <property type="protein sequence ID" value="CCD49323.1"/>
    <property type="molecule type" value="Genomic_DNA"/>
</dbReference>
<protein>
    <submittedName>
        <fullName evidence="1">Uncharacterized protein</fullName>
    </submittedName>
</protein>
<dbReference type="OrthoDB" id="3463875at2759"/>
<dbReference type="AlphaFoldDB" id="G2Y9P7"/>
<evidence type="ECO:0000313" key="1">
    <source>
        <dbReference type="EMBL" id="CCD49323.1"/>
    </source>
</evidence>
<gene>
    <name evidence="1" type="ORF">BofuT4_P031990.1</name>
</gene>